<proteinExistence type="predicted"/>
<gene>
    <name evidence="2" type="ORF">MKW98_022756</name>
</gene>
<dbReference type="PANTHER" id="PTHR46387:SF44">
    <property type="entry name" value="RNASE H DOMAIN-CONTAINING PROTEIN"/>
    <property type="match status" value="1"/>
</dbReference>
<name>A0AAD4TM78_9MAGN</name>
<dbReference type="GO" id="GO:0004523">
    <property type="term" value="F:RNA-DNA hybrid ribonuclease activity"/>
    <property type="evidence" value="ECO:0007669"/>
    <property type="project" value="InterPro"/>
</dbReference>
<dbReference type="Proteomes" id="UP001202328">
    <property type="component" value="Unassembled WGS sequence"/>
</dbReference>
<evidence type="ECO:0000259" key="1">
    <source>
        <dbReference type="PROSITE" id="PS50879"/>
    </source>
</evidence>
<organism evidence="2 3">
    <name type="scientific">Papaver atlanticum</name>
    <dbReference type="NCBI Taxonomy" id="357466"/>
    <lineage>
        <taxon>Eukaryota</taxon>
        <taxon>Viridiplantae</taxon>
        <taxon>Streptophyta</taxon>
        <taxon>Embryophyta</taxon>
        <taxon>Tracheophyta</taxon>
        <taxon>Spermatophyta</taxon>
        <taxon>Magnoliopsida</taxon>
        <taxon>Ranunculales</taxon>
        <taxon>Papaveraceae</taxon>
        <taxon>Papaveroideae</taxon>
        <taxon>Papaver</taxon>
    </lineage>
</organism>
<evidence type="ECO:0000313" key="2">
    <source>
        <dbReference type="EMBL" id="KAI3963334.1"/>
    </source>
</evidence>
<reference evidence="2" key="1">
    <citation type="submission" date="2022-04" db="EMBL/GenBank/DDBJ databases">
        <title>A functionally conserved STORR gene fusion in Papaver species that diverged 16.8 million years ago.</title>
        <authorList>
            <person name="Catania T."/>
        </authorList>
    </citation>
    <scope>NUCLEOTIDE SEQUENCE</scope>
    <source>
        <strain evidence="2">S-188037</strain>
    </source>
</reference>
<dbReference type="InterPro" id="IPR012337">
    <property type="entry name" value="RNaseH-like_sf"/>
</dbReference>
<protein>
    <recommendedName>
        <fullName evidence="1">RNase H type-1 domain-containing protein</fullName>
    </recommendedName>
</protein>
<dbReference type="PANTHER" id="PTHR46387">
    <property type="entry name" value="POLYNUCLEOTIDYL TRANSFERASE, RIBONUCLEASE H-LIKE SUPERFAMILY PROTEIN"/>
    <property type="match status" value="1"/>
</dbReference>
<dbReference type="PROSITE" id="PS50879">
    <property type="entry name" value="RNASE_H_1"/>
    <property type="match status" value="1"/>
</dbReference>
<dbReference type="EMBL" id="JAJJMB010000061">
    <property type="protein sequence ID" value="KAI3963334.1"/>
    <property type="molecule type" value="Genomic_DNA"/>
</dbReference>
<dbReference type="FunFam" id="3.30.420.10:FF:000076">
    <property type="entry name" value="RBR-type E3 ubiquitin transferase"/>
    <property type="match status" value="1"/>
</dbReference>
<dbReference type="InterPro" id="IPR036397">
    <property type="entry name" value="RNaseH_sf"/>
</dbReference>
<accession>A0AAD4TM78</accession>
<sequence>MSHTGYQKNRSHEVMESNDKGHCIIEYDGAAKGNPGPAGAGAVLRCGDGSVITRLHEGLGHATNNEAEYRGLLLGMKHTHKEGYKQISVQGDSKLVDMQVKGQWKTKNENMARLCREVQGYKDKFQSFDSIHAKRDYNHDADAQANLGVKLRKGEVVVWDETNKVTRKN</sequence>
<keyword evidence="3" id="KW-1185">Reference proteome</keyword>
<comment type="caution">
    <text evidence="2">The sequence shown here is derived from an EMBL/GenBank/DDBJ whole genome shotgun (WGS) entry which is preliminary data.</text>
</comment>
<dbReference type="InterPro" id="IPR002156">
    <property type="entry name" value="RNaseH_domain"/>
</dbReference>
<dbReference type="CDD" id="cd09279">
    <property type="entry name" value="RNase_HI_like"/>
    <property type="match status" value="1"/>
</dbReference>
<feature type="domain" description="RNase H type-1" evidence="1">
    <location>
        <begin position="19"/>
        <end position="150"/>
    </location>
</feature>
<dbReference type="Pfam" id="PF13456">
    <property type="entry name" value="RVT_3"/>
    <property type="match status" value="1"/>
</dbReference>
<dbReference type="Gene3D" id="3.30.420.10">
    <property type="entry name" value="Ribonuclease H-like superfamily/Ribonuclease H"/>
    <property type="match status" value="1"/>
</dbReference>
<dbReference type="SUPFAM" id="SSF53098">
    <property type="entry name" value="Ribonuclease H-like"/>
    <property type="match status" value="1"/>
</dbReference>
<evidence type="ECO:0000313" key="3">
    <source>
        <dbReference type="Proteomes" id="UP001202328"/>
    </source>
</evidence>
<dbReference type="GO" id="GO:0003676">
    <property type="term" value="F:nucleic acid binding"/>
    <property type="evidence" value="ECO:0007669"/>
    <property type="project" value="InterPro"/>
</dbReference>
<dbReference type="AlphaFoldDB" id="A0AAD4TM78"/>